<dbReference type="EMBL" id="NQVE01000034">
    <property type="protein sequence ID" value="RAL52460.1"/>
    <property type="molecule type" value="Genomic_DNA"/>
</dbReference>
<organism evidence="10 11">
    <name type="scientific">Cuscuta australis</name>
    <dbReference type="NCBI Taxonomy" id="267555"/>
    <lineage>
        <taxon>Eukaryota</taxon>
        <taxon>Viridiplantae</taxon>
        <taxon>Streptophyta</taxon>
        <taxon>Embryophyta</taxon>
        <taxon>Tracheophyta</taxon>
        <taxon>Spermatophyta</taxon>
        <taxon>Magnoliopsida</taxon>
        <taxon>eudicotyledons</taxon>
        <taxon>Gunneridae</taxon>
        <taxon>Pentapetalae</taxon>
        <taxon>asterids</taxon>
        <taxon>lamiids</taxon>
        <taxon>Solanales</taxon>
        <taxon>Convolvulaceae</taxon>
        <taxon>Cuscuteae</taxon>
        <taxon>Cuscuta</taxon>
        <taxon>Cuscuta subgen. Grammica</taxon>
        <taxon>Cuscuta sect. Cleistogrammica</taxon>
    </lineage>
</organism>
<keyword evidence="11" id="KW-1185">Reference proteome</keyword>
<dbReference type="FunFam" id="3.10.450.240:FF:000006">
    <property type="entry name" value="Mitochondrial inner membrane translocase complex, subunit Tim44-related protein"/>
    <property type="match status" value="1"/>
</dbReference>
<comment type="caution">
    <text evidence="10">The sequence shown here is derived from an EMBL/GenBank/DDBJ whole genome shotgun (WGS) entry which is preliminary data.</text>
</comment>
<keyword evidence="3" id="KW-0689">Ribosomal protein</keyword>
<evidence type="ECO:0000256" key="6">
    <source>
        <dbReference type="ARBA" id="ARBA00038073"/>
    </source>
</evidence>
<protein>
    <recommendedName>
        <fullName evidence="7">Large ribosomal subunit protein mL45</fullName>
    </recommendedName>
    <alternativeName>
        <fullName evidence="8">39S ribosomal protein L45, mitochondrial</fullName>
    </alternativeName>
</protein>
<evidence type="ECO:0000256" key="8">
    <source>
        <dbReference type="ARBA" id="ARBA00043031"/>
    </source>
</evidence>
<proteinExistence type="inferred from homology"/>
<comment type="similarity">
    <text evidence="6">Belongs to the mitochondrion-specific ribosomal protein mL45 family.</text>
</comment>
<dbReference type="Pfam" id="PF04280">
    <property type="entry name" value="Tim44"/>
    <property type="match status" value="1"/>
</dbReference>
<comment type="subcellular location">
    <subcellularLocation>
        <location evidence="1">Mitochondrion</location>
    </subcellularLocation>
</comment>
<dbReference type="PANTHER" id="PTHR28554">
    <property type="entry name" value="39S RIBOSOMAL PROTEIN L45, MITOCHONDRIAL"/>
    <property type="match status" value="1"/>
</dbReference>
<dbReference type="SUPFAM" id="SSF54427">
    <property type="entry name" value="NTF2-like"/>
    <property type="match status" value="1"/>
</dbReference>
<evidence type="ECO:0000313" key="11">
    <source>
        <dbReference type="Proteomes" id="UP000249390"/>
    </source>
</evidence>
<keyword evidence="4" id="KW-0496">Mitochondrion</keyword>
<keyword evidence="5" id="KW-0687">Ribonucleoprotein</keyword>
<evidence type="ECO:0000256" key="3">
    <source>
        <dbReference type="ARBA" id="ARBA00022980"/>
    </source>
</evidence>
<evidence type="ECO:0000256" key="7">
    <source>
        <dbReference type="ARBA" id="ARBA00039448"/>
    </source>
</evidence>
<evidence type="ECO:0000256" key="4">
    <source>
        <dbReference type="ARBA" id="ARBA00023128"/>
    </source>
</evidence>
<evidence type="ECO:0000256" key="1">
    <source>
        <dbReference type="ARBA" id="ARBA00004173"/>
    </source>
</evidence>
<evidence type="ECO:0000256" key="5">
    <source>
        <dbReference type="ARBA" id="ARBA00023274"/>
    </source>
</evidence>
<dbReference type="InterPro" id="IPR032710">
    <property type="entry name" value="NTF2-like_dom_sf"/>
</dbReference>
<dbReference type="Proteomes" id="UP000249390">
    <property type="component" value="Unassembled WGS sequence"/>
</dbReference>
<evidence type="ECO:0000256" key="2">
    <source>
        <dbReference type="ARBA" id="ARBA00022946"/>
    </source>
</evidence>
<evidence type="ECO:0000313" key="10">
    <source>
        <dbReference type="EMBL" id="RAL52460.1"/>
    </source>
</evidence>
<evidence type="ECO:0000259" key="9">
    <source>
        <dbReference type="SMART" id="SM00978"/>
    </source>
</evidence>
<dbReference type="GO" id="GO:1990904">
    <property type="term" value="C:ribonucleoprotein complex"/>
    <property type="evidence" value="ECO:0007669"/>
    <property type="project" value="UniProtKB-KW"/>
</dbReference>
<dbReference type="Gene3D" id="3.10.450.240">
    <property type="match status" value="1"/>
</dbReference>
<sequence>MALRGFFSVRSTQISLYRTTEIRLVSSSLLSSSSRNSPYIFYGTLQDSNSWRSKFSSWSIVSSLHNNSSGLPWTSSANPLCSTTGPKLPNFGYLRPVTMQAKASPQARQMAAVKVSLMSPGIVFEPYAPREAMPFWTRWLTRTGWRRIKEEITSELKSAYAIAKLRKTGYSKKKFYDEALELYKEINTYIANGDKTSLRKSVTEKMYSALKNEIRQRESVWNHVYWELVEPIVTIRTLRARMIGVDRDDLSKLFVQLTLELVTKQKFEAYNSHGAVIAGDKNKEVLVRDIWVFEKSLFHTGACWRLCGRIKT</sequence>
<dbReference type="PANTHER" id="PTHR28554:SF1">
    <property type="entry name" value="LARGE RIBOSOMAL SUBUNIT PROTEIN ML45"/>
    <property type="match status" value="1"/>
</dbReference>
<dbReference type="AlphaFoldDB" id="A0A328E4N2"/>
<dbReference type="GO" id="GO:0005840">
    <property type="term" value="C:ribosome"/>
    <property type="evidence" value="ECO:0007669"/>
    <property type="project" value="UniProtKB-KW"/>
</dbReference>
<accession>A0A328E4N2</accession>
<gene>
    <name evidence="10" type="ORF">DM860_007317</name>
</gene>
<dbReference type="SMART" id="SM00978">
    <property type="entry name" value="Tim44"/>
    <property type="match status" value="1"/>
</dbReference>
<dbReference type="InterPro" id="IPR007379">
    <property type="entry name" value="Tim44-like_dom"/>
</dbReference>
<dbReference type="GO" id="GO:0005739">
    <property type="term" value="C:mitochondrion"/>
    <property type="evidence" value="ECO:0007669"/>
    <property type="project" value="UniProtKB-SubCell"/>
</dbReference>
<keyword evidence="2" id="KW-0809">Transit peptide</keyword>
<reference evidence="10 11" key="1">
    <citation type="submission" date="2018-06" db="EMBL/GenBank/DDBJ databases">
        <title>The Genome of Cuscuta australis (Dodder) Provides Insight into the Evolution of Plant Parasitism.</title>
        <authorList>
            <person name="Liu H."/>
        </authorList>
    </citation>
    <scope>NUCLEOTIDE SEQUENCE [LARGE SCALE GENOMIC DNA]</scope>
    <source>
        <strain evidence="11">cv. Yunnan</strain>
        <tissue evidence="10">Vines</tissue>
    </source>
</reference>
<name>A0A328E4N2_9ASTE</name>
<dbReference type="InterPro" id="IPR051975">
    <property type="entry name" value="mtLSU_mL45"/>
</dbReference>
<feature type="domain" description="Tim44-like" evidence="9">
    <location>
        <begin position="156"/>
        <end position="311"/>
    </location>
</feature>